<evidence type="ECO:0000313" key="1">
    <source>
        <dbReference type="EMBL" id="MCT7967595.1"/>
    </source>
</evidence>
<evidence type="ECO:0000313" key="2">
    <source>
        <dbReference type="Proteomes" id="UP001525890"/>
    </source>
</evidence>
<gene>
    <name evidence="1" type="ORF">NG799_14740</name>
</gene>
<dbReference type="RefSeq" id="WP_368007170.1">
    <property type="nucleotide sequence ID" value="NZ_JAMXFF010000021.1"/>
</dbReference>
<accession>A0ABT2MS83</accession>
<dbReference type="Proteomes" id="UP001525890">
    <property type="component" value="Unassembled WGS sequence"/>
</dbReference>
<sequence length="176" mass="19790">MGVRAGIPEPIAQVSPAGPRVRGVCPTDLDLLMSQLLPDLPGYVNRTIQRSSQDYVPRFVILAGRPEFQPLPQGPGVNHPPVSRLPGDLEIEGSNPAIAQVFFTTLERHYTATQSIEYQQYHWLFLSQTDEGWRVNQMFSRTAYPEGAIPTPPRDSSESEMAQAVRLWLRDCRYRG</sequence>
<comment type="caution">
    <text evidence="1">The sequence shown here is derived from an EMBL/GenBank/DDBJ whole genome shotgun (WGS) entry which is preliminary data.</text>
</comment>
<reference evidence="1 2" key="1">
    <citation type="journal article" date="2022" name="Front. Microbiol.">
        <title>High genomic differentiation and limited gene flow indicate recent cryptic speciation within the genus Laspinema (cyanobacteria).</title>
        <authorList>
            <person name="Stanojkovic A."/>
            <person name="Skoupy S."/>
            <person name="Skaloud P."/>
            <person name="Dvorak P."/>
        </authorList>
    </citation>
    <scope>NUCLEOTIDE SEQUENCE [LARGE SCALE GENOMIC DNA]</scope>
    <source>
        <strain evidence="1 2">D2a</strain>
    </source>
</reference>
<evidence type="ECO:0008006" key="3">
    <source>
        <dbReference type="Google" id="ProtNLM"/>
    </source>
</evidence>
<dbReference type="EMBL" id="JAMXFF010000021">
    <property type="protein sequence ID" value="MCT7967595.1"/>
    <property type="molecule type" value="Genomic_DNA"/>
</dbReference>
<proteinExistence type="predicted"/>
<keyword evidence="2" id="KW-1185">Reference proteome</keyword>
<protein>
    <recommendedName>
        <fullName evidence="3">Nuclear transport factor 2 family protein</fullName>
    </recommendedName>
</protein>
<organism evidence="1 2">
    <name type="scientific">Laspinema palackyanum D2a</name>
    <dbReference type="NCBI Taxonomy" id="2953684"/>
    <lineage>
        <taxon>Bacteria</taxon>
        <taxon>Bacillati</taxon>
        <taxon>Cyanobacteriota</taxon>
        <taxon>Cyanophyceae</taxon>
        <taxon>Oscillatoriophycideae</taxon>
        <taxon>Oscillatoriales</taxon>
        <taxon>Laspinemataceae</taxon>
        <taxon>Laspinema</taxon>
        <taxon>Laspinema palackyanum</taxon>
    </lineage>
</organism>
<name>A0ABT2MS83_9CYAN</name>